<evidence type="ECO:0000256" key="6">
    <source>
        <dbReference type="ARBA" id="ARBA00049442"/>
    </source>
</evidence>
<dbReference type="EC" id="1.1.1.25" evidence="10"/>
<keyword evidence="15" id="KW-1185">Reference proteome</keyword>
<comment type="subunit">
    <text evidence="10">Homodimer.</text>
</comment>
<dbReference type="InterPro" id="IPR013708">
    <property type="entry name" value="Shikimate_DH-bd_N"/>
</dbReference>
<dbReference type="GO" id="GO:0008652">
    <property type="term" value="P:amino acid biosynthetic process"/>
    <property type="evidence" value="ECO:0007669"/>
    <property type="project" value="UniProtKB-KW"/>
</dbReference>
<dbReference type="Pfam" id="PF01488">
    <property type="entry name" value="Shikimate_DH"/>
    <property type="match status" value="1"/>
</dbReference>
<dbReference type="Proteomes" id="UP000661691">
    <property type="component" value="Unassembled WGS sequence"/>
</dbReference>
<keyword evidence="4 10" id="KW-0560">Oxidoreductase</keyword>
<gene>
    <name evidence="10 14" type="primary">aroE</name>
    <name evidence="14" type="ORF">IC620_10935</name>
</gene>
<comment type="catalytic activity">
    <reaction evidence="8">
        <text>shikimate + NAD(+) = 3-dehydroshikimate + NADH + H(+)</text>
        <dbReference type="Rhea" id="RHEA:17741"/>
        <dbReference type="ChEBI" id="CHEBI:15378"/>
        <dbReference type="ChEBI" id="CHEBI:16630"/>
        <dbReference type="ChEBI" id="CHEBI:36208"/>
        <dbReference type="ChEBI" id="CHEBI:57540"/>
        <dbReference type="ChEBI" id="CHEBI:57945"/>
    </reaction>
</comment>
<feature type="binding site" evidence="10">
    <location>
        <position position="226"/>
    </location>
    <ligand>
        <name>shikimate</name>
        <dbReference type="ChEBI" id="CHEBI:36208"/>
    </ligand>
</feature>
<evidence type="ECO:0000256" key="10">
    <source>
        <dbReference type="HAMAP-Rule" id="MF_00222"/>
    </source>
</evidence>
<dbReference type="CDD" id="cd01065">
    <property type="entry name" value="NAD_bind_Shikimate_DH"/>
    <property type="match status" value="1"/>
</dbReference>
<comment type="pathway">
    <text evidence="9">Aromatic compound metabolism; 3,4-dihydroxybenzoate biosynthesis; 3-dehydroquinate from D-quinate (NAD(+) route).</text>
</comment>
<proteinExistence type="inferred from homology"/>
<comment type="pathway">
    <text evidence="1 10">Metabolic intermediate biosynthesis; chorismate biosynthesis; chorismate from D-erythrose 4-phosphate and phosphoenolpyruvate: step 4/7.</text>
</comment>
<dbReference type="Gene3D" id="3.40.50.720">
    <property type="entry name" value="NAD(P)-binding Rossmann-like Domain"/>
    <property type="match status" value="1"/>
</dbReference>
<dbReference type="FunFam" id="3.40.50.720:FF:000086">
    <property type="entry name" value="Quinate/shikimate dehydrogenase"/>
    <property type="match status" value="1"/>
</dbReference>
<feature type="binding site" evidence="10">
    <location>
        <begin position="132"/>
        <end position="136"/>
    </location>
    <ligand>
        <name>NADP(+)</name>
        <dbReference type="ChEBI" id="CHEBI:58349"/>
    </ligand>
</feature>
<organism evidence="14 15">
    <name type="scientific">Polycladospora coralii</name>
    <dbReference type="NCBI Taxonomy" id="2771432"/>
    <lineage>
        <taxon>Bacteria</taxon>
        <taxon>Bacillati</taxon>
        <taxon>Bacillota</taxon>
        <taxon>Bacilli</taxon>
        <taxon>Bacillales</taxon>
        <taxon>Thermoactinomycetaceae</taxon>
        <taxon>Polycladospora</taxon>
    </lineage>
</organism>
<dbReference type="EMBL" id="JACXAH010000014">
    <property type="protein sequence ID" value="MBD1372871.1"/>
    <property type="molecule type" value="Genomic_DNA"/>
</dbReference>
<dbReference type="GO" id="GO:0004764">
    <property type="term" value="F:shikimate 3-dehydrogenase (NADP+) activity"/>
    <property type="evidence" value="ECO:0007669"/>
    <property type="project" value="UniProtKB-UniRule"/>
</dbReference>
<keyword evidence="5 10" id="KW-0057">Aromatic amino acid biosynthesis</keyword>
<feature type="binding site" evidence="10">
    <location>
        <begin position="20"/>
        <end position="22"/>
    </location>
    <ligand>
        <name>shikimate</name>
        <dbReference type="ChEBI" id="CHEBI:36208"/>
    </ligand>
</feature>
<reference evidence="14" key="1">
    <citation type="submission" date="2020-09" db="EMBL/GenBank/DDBJ databases">
        <title>A novel bacterium of genus Hazenella, isolated from South China Sea.</title>
        <authorList>
            <person name="Huang H."/>
            <person name="Mo K."/>
            <person name="Hu Y."/>
        </authorList>
    </citation>
    <scope>NUCLEOTIDE SEQUENCE</scope>
    <source>
        <strain evidence="14">IB182357</strain>
    </source>
</reference>
<dbReference type="AlphaFoldDB" id="A0A926RXU7"/>
<evidence type="ECO:0000259" key="11">
    <source>
        <dbReference type="Pfam" id="PF01488"/>
    </source>
</evidence>
<comment type="similarity">
    <text evidence="10">Belongs to the shikimate dehydrogenase family.</text>
</comment>
<sequence>MRGGKKVNVLALIGCPVAHSKSPRMFNTAFQDTQLPYVYLAHHVEPHQLEMAVNGLKTLGYEGFNVTIPYKETMMNLVDELDESAQVIGAINTVVHREGKWIGYNTDGAGYLRSLRESIAIDLNHCKVVMIGAGGAARAVGYALCTHGIQHLTIVNRTVKKANELANQLASRGQTNFLALADAEEVIAQADLIINTTSVGMHPHTKQSPIPIDWIGAHHIVSDLVYNPLHTALLQGAEKKGAKIHTGDGMLLYQAAIAWELWTSRPAPIPVMKKALEQANSYT</sequence>
<evidence type="ECO:0000256" key="5">
    <source>
        <dbReference type="ARBA" id="ARBA00023141"/>
    </source>
</evidence>
<dbReference type="InterPro" id="IPR011342">
    <property type="entry name" value="Shikimate_DH"/>
</dbReference>
<dbReference type="GO" id="GO:0050661">
    <property type="term" value="F:NADP binding"/>
    <property type="evidence" value="ECO:0007669"/>
    <property type="project" value="InterPro"/>
</dbReference>
<name>A0A926RXU7_9BACL</name>
<feature type="binding site" evidence="10">
    <location>
        <position position="247"/>
    </location>
    <ligand>
        <name>NADP(+)</name>
        <dbReference type="ChEBI" id="CHEBI:58349"/>
    </ligand>
</feature>
<dbReference type="GO" id="GO:0019632">
    <property type="term" value="P:shikimate metabolic process"/>
    <property type="evidence" value="ECO:0007669"/>
    <property type="project" value="InterPro"/>
</dbReference>
<accession>A0A926RXU7</accession>
<dbReference type="GO" id="GO:0009423">
    <property type="term" value="P:chorismate biosynthetic process"/>
    <property type="evidence" value="ECO:0007669"/>
    <property type="project" value="UniProtKB-UniRule"/>
</dbReference>
<dbReference type="Pfam" id="PF18317">
    <property type="entry name" value="SDH_C"/>
    <property type="match status" value="1"/>
</dbReference>
<evidence type="ECO:0000256" key="7">
    <source>
        <dbReference type="ARBA" id="ARBA00051639"/>
    </source>
</evidence>
<feature type="binding site" evidence="10">
    <location>
        <position position="92"/>
    </location>
    <ligand>
        <name>shikimate</name>
        <dbReference type="ChEBI" id="CHEBI:36208"/>
    </ligand>
</feature>
<feature type="binding site" evidence="10">
    <location>
        <position position="254"/>
    </location>
    <ligand>
        <name>shikimate</name>
        <dbReference type="ChEBI" id="CHEBI:36208"/>
    </ligand>
</feature>
<evidence type="ECO:0000256" key="4">
    <source>
        <dbReference type="ARBA" id="ARBA00023002"/>
    </source>
</evidence>
<feature type="domain" description="Quinate/shikimate 5-dehydrogenase/glutamyl-tRNA reductase" evidence="11">
    <location>
        <begin position="117"/>
        <end position="198"/>
    </location>
</feature>
<dbReference type="GO" id="GO:0005829">
    <property type="term" value="C:cytosol"/>
    <property type="evidence" value="ECO:0007669"/>
    <property type="project" value="TreeGrafter"/>
</dbReference>
<feature type="binding site" evidence="10">
    <location>
        <position position="83"/>
    </location>
    <ligand>
        <name>NADP(+)</name>
        <dbReference type="ChEBI" id="CHEBI:58349"/>
    </ligand>
</feature>
<comment type="function">
    <text evidence="10">Involved in the biosynthesis of the chorismate, which leads to the biosynthesis of aromatic amino acids. Catalyzes the reversible NADPH linked reduction of 3-dehydroshikimate (DHSA) to yield shikimate (SA).</text>
</comment>
<keyword evidence="2 10" id="KW-0028">Amino-acid biosynthesis</keyword>
<dbReference type="GO" id="GO:0030266">
    <property type="term" value="F:quinate 3-dehydrogenase (NAD+) activity"/>
    <property type="evidence" value="ECO:0007669"/>
    <property type="project" value="UniProtKB-EC"/>
</dbReference>
<dbReference type="SUPFAM" id="SSF53223">
    <property type="entry name" value="Aminoacid dehydrogenase-like, N-terminal domain"/>
    <property type="match status" value="1"/>
</dbReference>
<evidence type="ECO:0000259" key="13">
    <source>
        <dbReference type="Pfam" id="PF18317"/>
    </source>
</evidence>
<dbReference type="InterPro" id="IPR041121">
    <property type="entry name" value="SDH_C"/>
</dbReference>
<dbReference type="NCBIfam" id="TIGR00507">
    <property type="entry name" value="aroE"/>
    <property type="match status" value="1"/>
</dbReference>
<feature type="binding site" evidence="10">
    <location>
        <begin position="156"/>
        <end position="161"/>
    </location>
    <ligand>
        <name>NADP(+)</name>
        <dbReference type="ChEBI" id="CHEBI:58349"/>
    </ligand>
</feature>
<dbReference type="InterPro" id="IPR046346">
    <property type="entry name" value="Aminoacid_DH-like_N_sf"/>
</dbReference>
<dbReference type="HAMAP" id="MF_00222">
    <property type="entry name" value="Shikimate_DH_AroE"/>
    <property type="match status" value="1"/>
</dbReference>
<dbReference type="Pfam" id="PF08501">
    <property type="entry name" value="Shikimate_dh_N"/>
    <property type="match status" value="1"/>
</dbReference>
<comment type="catalytic activity">
    <reaction evidence="7">
        <text>L-quinate + NAD(+) = 3-dehydroquinate + NADH + H(+)</text>
        <dbReference type="Rhea" id="RHEA:22364"/>
        <dbReference type="ChEBI" id="CHEBI:15378"/>
        <dbReference type="ChEBI" id="CHEBI:29751"/>
        <dbReference type="ChEBI" id="CHEBI:32364"/>
        <dbReference type="ChEBI" id="CHEBI:57540"/>
        <dbReference type="ChEBI" id="CHEBI:57945"/>
        <dbReference type="EC" id="1.1.1.24"/>
    </reaction>
</comment>
<evidence type="ECO:0000256" key="3">
    <source>
        <dbReference type="ARBA" id="ARBA00022857"/>
    </source>
</evidence>
<dbReference type="SUPFAM" id="SSF51735">
    <property type="entry name" value="NAD(P)-binding Rossmann-fold domains"/>
    <property type="match status" value="1"/>
</dbReference>
<dbReference type="Gene3D" id="3.40.50.10860">
    <property type="entry name" value="Leucine Dehydrogenase, chain A, domain 1"/>
    <property type="match status" value="1"/>
</dbReference>
<evidence type="ECO:0000259" key="12">
    <source>
        <dbReference type="Pfam" id="PF08501"/>
    </source>
</evidence>
<comment type="caution">
    <text evidence="14">The sequence shown here is derived from an EMBL/GenBank/DDBJ whole genome shotgun (WGS) entry which is preliminary data.</text>
</comment>
<evidence type="ECO:0000256" key="8">
    <source>
        <dbReference type="ARBA" id="ARBA00052329"/>
    </source>
</evidence>
<protein>
    <recommendedName>
        <fullName evidence="10">Shikimate dehydrogenase (NADP(+))</fullName>
        <shortName evidence="10">SDH</shortName>
        <ecNumber evidence="10">1.1.1.25</ecNumber>
    </recommendedName>
</protein>
<dbReference type="PANTHER" id="PTHR21089">
    <property type="entry name" value="SHIKIMATE DEHYDROGENASE"/>
    <property type="match status" value="1"/>
</dbReference>
<dbReference type="NCBIfam" id="NF001319">
    <property type="entry name" value="PRK00258.3-3"/>
    <property type="match status" value="1"/>
</dbReference>
<evidence type="ECO:0000256" key="1">
    <source>
        <dbReference type="ARBA" id="ARBA00004871"/>
    </source>
</evidence>
<feature type="domain" description="Shikimate dehydrogenase substrate binding N-terminal" evidence="12">
    <location>
        <begin position="12"/>
        <end position="94"/>
    </location>
</feature>
<evidence type="ECO:0000256" key="9">
    <source>
        <dbReference type="ARBA" id="ARBA00060613"/>
    </source>
</evidence>
<evidence type="ECO:0000313" key="14">
    <source>
        <dbReference type="EMBL" id="MBD1372871.1"/>
    </source>
</evidence>
<keyword evidence="3 10" id="KW-0521">NADP</keyword>
<evidence type="ECO:0000313" key="15">
    <source>
        <dbReference type="Proteomes" id="UP000661691"/>
    </source>
</evidence>
<comment type="catalytic activity">
    <reaction evidence="6 10">
        <text>shikimate + NADP(+) = 3-dehydroshikimate + NADPH + H(+)</text>
        <dbReference type="Rhea" id="RHEA:17737"/>
        <dbReference type="ChEBI" id="CHEBI:15378"/>
        <dbReference type="ChEBI" id="CHEBI:16630"/>
        <dbReference type="ChEBI" id="CHEBI:36208"/>
        <dbReference type="ChEBI" id="CHEBI:57783"/>
        <dbReference type="ChEBI" id="CHEBI:58349"/>
        <dbReference type="EC" id="1.1.1.25"/>
    </reaction>
</comment>
<feature type="active site" description="Proton acceptor" evidence="10">
    <location>
        <position position="71"/>
    </location>
</feature>
<feature type="binding site" evidence="10">
    <location>
        <position position="107"/>
    </location>
    <ligand>
        <name>shikimate</name>
        <dbReference type="ChEBI" id="CHEBI:36208"/>
    </ligand>
</feature>
<feature type="binding site" evidence="10">
    <location>
        <position position="224"/>
    </location>
    <ligand>
        <name>NADP(+)</name>
        <dbReference type="ChEBI" id="CHEBI:58349"/>
    </ligand>
</feature>
<dbReference type="PANTHER" id="PTHR21089:SF1">
    <property type="entry name" value="BIFUNCTIONAL 3-DEHYDROQUINATE DEHYDRATASE_SHIKIMATE DEHYDROGENASE, CHLOROPLASTIC"/>
    <property type="match status" value="1"/>
</dbReference>
<dbReference type="GO" id="GO:0009073">
    <property type="term" value="P:aromatic amino acid family biosynthetic process"/>
    <property type="evidence" value="ECO:0007669"/>
    <property type="project" value="UniProtKB-KW"/>
</dbReference>
<feature type="binding site" evidence="10">
    <location>
        <position position="67"/>
    </location>
    <ligand>
        <name>shikimate</name>
        <dbReference type="ChEBI" id="CHEBI:36208"/>
    </ligand>
</feature>
<dbReference type="InterPro" id="IPR006151">
    <property type="entry name" value="Shikm_DH/Glu-tRNA_Rdtase"/>
</dbReference>
<dbReference type="InterPro" id="IPR036291">
    <property type="entry name" value="NAD(P)-bd_dom_sf"/>
</dbReference>
<evidence type="ECO:0000256" key="2">
    <source>
        <dbReference type="ARBA" id="ARBA00022605"/>
    </source>
</evidence>
<feature type="domain" description="SDH C-terminal" evidence="13">
    <location>
        <begin position="249"/>
        <end position="277"/>
    </location>
</feature>
<dbReference type="InterPro" id="IPR022893">
    <property type="entry name" value="Shikimate_DH_fam"/>
</dbReference>